<gene>
    <name evidence="1" type="ORF">GOACH_58_00340</name>
</gene>
<accession>L7KRD2</accession>
<evidence type="ECO:0000313" key="1">
    <source>
        <dbReference type="EMBL" id="GAC51179.1"/>
    </source>
</evidence>
<protein>
    <submittedName>
        <fullName evidence="1">Uncharacterized protein</fullName>
    </submittedName>
</protein>
<proteinExistence type="predicted"/>
<sequence length="75" mass="8399">MRSRVAAQTRPQDVLAPITTADSETEARAALMHLLDVTEVAAESILATPIGQFRHDHTVSDRHTLEAMEQQYRSR</sequence>
<evidence type="ECO:0000313" key="2">
    <source>
        <dbReference type="Proteomes" id="UP000010988"/>
    </source>
</evidence>
<keyword evidence="2" id="KW-1185">Reference proteome</keyword>
<dbReference type="EMBL" id="BANR01000058">
    <property type="protein sequence ID" value="GAC51179.1"/>
    <property type="molecule type" value="Genomic_DNA"/>
</dbReference>
<dbReference type="OrthoDB" id="4059031at2"/>
<organism evidence="1 2">
    <name type="scientific">Gordonia aichiensis NBRC 108223</name>
    <dbReference type="NCBI Taxonomy" id="1220583"/>
    <lineage>
        <taxon>Bacteria</taxon>
        <taxon>Bacillati</taxon>
        <taxon>Actinomycetota</taxon>
        <taxon>Actinomycetes</taxon>
        <taxon>Mycobacteriales</taxon>
        <taxon>Gordoniaceae</taxon>
        <taxon>Gordonia</taxon>
    </lineage>
</organism>
<dbReference type="Proteomes" id="UP000010988">
    <property type="component" value="Unassembled WGS sequence"/>
</dbReference>
<name>L7KRD2_9ACTN</name>
<dbReference type="RefSeq" id="WP_005180481.1">
    <property type="nucleotide sequence ID" value="NZ_BANR01000058.1"/>
</dbReference>
<comment type="caution">
    <text evidence="1">The sequence shown here is derived from an EMBL/GenBank/DDBJ whole genome shotgun (WGS) entry which is preliminary data.</text>
</comment>
<dbReference type="AlphaFoldDB" id="L7KRD2"/>
<dbReference type="STRING" id="1220583.GOACH_58_00340"/>
<reference evidence="1 2" key="1">
    <citation type="submission" date="2012-12" db="EMBL/GenBank/DDBJ databases">
        <title>Whole genome shotgun sequence of Gordonia aichiensis NBRC 108223.</title>
        <authorList>
            <person name="Isaki-Nakamura S."/>
            <person name="Hosoyama A."/>
            <person name="Tsuchikane K."/>
            <person name="Ando Y."/>
            <person name="Baba S."/>
            <person name="Ohji S."/>
            <person name="Hamada M."/>
            <person name="Tamura T."/>
            <person name="Yamazoe A."/>
            <person name="Yamazaki S."/>
            <person name="Fujita N."/>
        </authorList>
    </citation>
    <scope>NUCLEOTIDE SEQUENCE [LARGE SCALE GENOMIC DNA]</scope>
    <source>
        <strain evidence="1 2">NBRC 108223</strain>
    </source>
</reference>